<dbReference type="InterPro" id="IPR040442">
    <property type="entry name" value="Pyrv_kinase-like_dom_sf"/>
</dbReference>
<reference evidence="4 5" key="1">
    <citation type="submission" date="2018-12" db="EMBL/GenBank/DDBJ databases">
        <title>Venturia inaequalis Genome Resource.</title>
        <authorList>
            <person name="Lichtner F.J."/>
        </authorList>
    </citation>
    <scope>NUCLEOTIDE SEQUENCE [LARGE SCALE GENOMIC DNA]</scope>
    <source>
        <strain evidence="4 5">120213</strain>
    </source>
</reference>
<gene>
    <name evidence="4" type="ORF">EG328_008245</name>
</gene>
<dbReference type="EC" id="4.1.3.30" evidence="2"/>
<dbReference type="Gene3D" id="3.20.20.60">
    <property type="entry name" value="Phosphoenolpyruvate-binding domains"/>
    <property type="match status" value="1"/>
</dbReference>
<dbReference type="AlphaFoldDB" id="A0A8H3VD00"/>
<comment type="similarity">
    <text evidence="1">Belongs to the isocitrate lyase/PEP mutase superfamily. Isocitrate lyase family.</text>
</comment>
<accession>A0A8H3VD00</accession>
<comment type="caution">
    <text evidence="4">The sequence shown here is derived from an EMBL/GenBank/DDBJ whole genome shotgun (WGS) entry which is preliminary data.</text>
</comment>
<name>A0A8H3VD00_VENIN</name>
<dbReference type="Proteomes" id="UP000447873">
    <property type="component" value="Unassembled WGS sequence"/>
</dbReference>
<evidence type="ECO:0000256" key="3">
    <source>
        <dbReference type="ARBA" id="ARBA00023239"/>
    </source>
</evidence>
<dbReference type="GO" id="GO:0019752">
    <property type="term" value="P:carboxylic acid metabolic process"/>
    <property type="evidence" value="ECO:0007669"/>
    <property type="project" value="InterPro"/>
</dbReference>
<keyword evidence="3" id="KW-0456">Lyase</keyword>
<dbReference type="SUPFAM" id="SSF51621">
    <property type="entry name" value="Phosphoenolpyruvate/pyruvate domain"/>
    <property type="match status" value="1"/>
</dbReference>
<evidence type="ECO:0000256" key="1">
    <source>
        <dbReference type="ARBA" id="ARBA00005704"/>
    </source>
</evidence>
<dbReference type="PANTHER" id="PTHR42905">
    <property type="entry name" value="PHOSPHOENOLPYRUVATE CARBOXYLASE"/>
    <property type="match status" value="1"/>
</dbReference>
<evidence type="ECO:0000313" key="5">
    <source>
        <dbReference type="Proteomes" id="UP000447873"/>
    </source>
</evidence>
<dbReference type="Pfam" id="PF00463">
    <property type="entry name" value="ICL"/>
    <property type="match status" value="1"/>
</dbReference>
<dbReference type="PANTHER" id="PTHR42905:SF2">
    <property type="entry name" value="PHOSPHOENOLPYRUVATE CARBOXYLASE FAMILY PROTEIN"/>
    <property type="match status" value="1"/>
</dbReference>
<evidence type="ECO:0000256" key="2">
    <source>
        <dbReference type="ARBA" id="ARBA00012260"/>
    </source>
</evidence>
<dbReference type="EMBL" id="WNWS01000046">
    <property type="protein sequence ID" value="KAE9984843.1"/>
    <property type="molecule type" value="Genomic_DNA"/>
</dbReference>
<proteinExistence type="inferred from homology"/>
<organism evidence="4 5">
    <name type="scientific">Venturia inaequalis</name>
    <name type="common">Apple scab fungus</name>
    <dbReference type="NCBI Taxonomy" id="5025"/>
    <lineage>
        <taxon>Eukaryota</taxon>
        <taxon>Fungi</taxon>
        <taxon>Dikarya</taxon>
        <taxon>Ascomycota</taxon>
        <taxon>Pezizomycotina</taxon>
        <taxon>Dothideomycetes</taxon>
        <taxon>Pleosporomycetidae</taxon>
        <taxon>Venturiales</taxon>
        <taxon>Venturiaceae</taxon>
        <taxon>Venturia</taxon>
    </lineage>
</organism>
<dbReference type="GO" id="GO:0004451">
    <property type="term" value="F:isocitrate lyase activity"/>
    <property type="evidence" value="ECO:0007669"/>
    <property type="project" value="InterPro"/>
</dbReference>
<dbReference type="GO" id="GO:0046421">
    <property type="term" value="F:methylisocitrate lyase activity"/>
    <property type="evidence" value="ECO:0007669"/>
    <property type="project" value="UniProtKB-EC"/>
</dbReference>
<sequence>MAAINVEILVCPGGFDGLTARLALREGFDCLFEYDRSRNSSFEAGIFTRKIQVYITAGVAGLHVEDQVVNKSGGHLGGKEIVDDDTYFQRVSVAVHARDDMRRTTGSDIVIIART</sequence>
<evidence type="ECO:0000313" key="4">
    <source>
        <dbReference type="EMBL" id="KAE9984843.1"/>
    </source>
</evidence>
<dbReference type="InterPro" id="IPR015813">
    <property type="entry name" value="Pyrv/PenolPyrv_kinase-like_dom"/>
</dbReference>
<dbReference type="InterPro" id="IPR006254">
    <property type="entry name" value="Isocitrate_lyase"/>
</dbReference>
<protein>
    <recommendedName>
        <fullName evidence="2">methylisocitrate lyase</fullName>
        <ecNumber evidence="2">4.1.3.30</ecNumber>
    </recommendedName>
</protein>